<keyword evidence="1 3" id="KW-0732">Signal</keyword>
<dbReference type="PROSITE" id="PS51208">
    <property type="entry name" value="AUTOTRANSPORTER"/>
    <property type="match status" value="1"/>
</dbReference>
<name>A0ABX6FBK0_YERIN</name>
<dbReference type="Gene3D" id="2.160.20.20">
    <property type="match status" value="2"/>
</dbReference>
<dbReference type="InterPro" id="IPR006315">
    <property type="entry name" value="OM_autotransptr_brl_dom"/>
</dbReference>
<dbReference type="Gene3D" id="2.40.128.130">
    <property type="entry name" value="Autotransporter beta-domain"/>
    <property type="match status" value="1"/>
</dbReference>
<feature type="chain" id="PRO_5046679969" evidence="3">
    <location>
        <begin position="29"/>
        <end position="1212"/>
    </location>
</feature>
<dbReference type="InterPro" id="IPR051551">
    <property type="entry name" value="Autotransporter_adhesion"/>
</dbReference>
<dbReference type="SMART" id="SM00869">
    <property type="entry name" value="Autotransporter"/>
    <property type="match status" value="1"/>
</dbReference>
<dbReference type="RefSeq" id="WP_032907824.1">
    <property type="nucleotide sequence ID" value="NZ_CBCSII010000006.1"/>
</dbReference>
<dbReference type="InterPro" id="IPR012332">
    <property type="entry name" value="Autotransporter_pectin_lyase_C"/>
</dbReference>
<feature type="coiled-coil region" evidence="2">
    <location>
        <begin position="276"/>
        <end position="310"/>
    </location>
</feature>
<gene>
    <name evidence="5" type="ORF">FOC37_19455</name>
</gene>
<evidence type="ECO:0000256" key="2">
    <source>
        <dbReference type="SAM" id="Coils"/>
    </source>
</evidence>
<dbReference type="SUPFAM" id="SSF51126">
    <property type="entry name" value="Pectin lyase-like"/>
    <property type="match status" value="1"/>
</dbReference>
<proteinExistence type="predicted"/>
<keyword evidence="2" id="KW-0175">Coiled coil</keyword>
<accession>A0ABX6FBK0</accession>
<dbReference type="InterPro" id="IPR005546">
    <property type="entry name" value="Autotransporte_beta"/>
</dbReference>
<dbReference type="PANTHER" id="PTHR35037">
    <property type="entry name" value="C-TERMINAL REGION OF AIDA-LIKE PROTEIN"/>
    <property type="match status" value="1"/>
</dbReference>
<dbReference type="Pfam" id="PF03797">
    <property type="entry name" value="Autotransporter"/>
    <property type="match status" value="1"/>
</dbReference>
<sequence>MGHRNTLNTRLLPLSILVSSLISGGAIAASTSTFIPGATLGMGNAGSFIVTTNTVVNTKAPEDILLESIFPEGQTITPEMITQVESQITTMQQDHQQQIKDYETNIAALAPAQQKQANKELDSFKGVFEKNIAQLEAVVAYAKDKTEDNKNKLNAAAKDAFTASLNNKAPGQFTAEEANSLFTASLTNDNSTISPELEQKVTVIKQQQTSQNTLTKVQNYLTQGVISQEQKEKLAAYFADKQVKFNELAVAEQAHKKAEEAEKKASVDVVRLTPQLKFNQAKLKLAEKEKTQAEDNLKQLDTEKTTAIKAVNVAWDDKTPDLDNELQKLIDDPNTPVDKKTKAEDAQKAIKDAAAAKLLADAATKKHQSADVAFNDIELKVTAANKIKTDAADKLATSTTEMHNATAELANLEKVTTTTIDIPAFEQRIASTEQQTVATGTFALDTQVSGGTQNVEKDGEIIGSIVSEDGTVKLALGALANSTVITKGIMENNGGTDKNTNVGAEGQLSLKGINETERAKSEGAVIAKGGKVTAGEYSYINEIVSEGDITAKDNAIISKAIIKGGSLTLQSKAIAADTTLNGGVFTVEAGAGAIRTTINDGEFTVNDKASASNTTLENGTFTLATGATAEYTTVNGGKFIVNDGATTDHTELNNSHFELAGSANAQHTTVNNGAEFTVSGNAKADNTTVNGGILKLKSRMQANKILVEDGYALIYSSLKDAELNGGTTIFTQTAAVEGIINANQGSFLSVHDGAVTQNADLNLAGNMVLVAEDAPYVRLHPTSRAAFSAMNGKPAKFAFKDVTLAGGSIDMSQTKAQLTISSLAGNGSFNLGSSLHNHATAPLNVTGDANGDFNVQIDASGVAPANLNVVDVAGTNNARFALANGPVDLGNYKHNLVSDGQGGFKLVADKTTLTPSTAGVLAVANTMPVIFNAELSSIQNRLDKQSSSANESGVWLTYLNDSYNVKGTAANFNQKLNGMTLGGDKAIDLGNAVFSIGSFASYSSSNIKSDYQSSGSVESNSLGAYAQYLANSGYYINGVLKTNQFKQNLNVTAKGGSATGNTNFSGLGLAMKAGKHININEMYISPYVALNTFSSGKSQYQLSNGMEAQSQGARSTTGTLGMNTGYRFVLNAGTEIKPYAIFSVDHDLMASNKVMVNNEMFDNSLKGTRANAGVGVNVNLTSNLSIGSEVKVSKGKNIATPMTINMGVAYTF</sequence>
<feature type="domain" description="Autotransporter" evidence="4">
    <location>
        <begin position="947"/>
        <end position="1212"/>
    </location>
</feature>
<dbReference type="EMBL" id="CP046294">
    <property type="protein sequence ID" value="QGR72354.1"/>
    <property type="molecule type" value="Genomic_DNA"/>
</dbReference>
<dbReference type="Proteomes" id="UP000424966">
    <property type="component" value="Chromosome"/>
</dbReference>
<dbReference type="SUPFAM" id="SSF103515">
    <property type="entry name" value="Autotransporter"/>
    <property type="match status" value="1"/>
</dbReference>
<reference evidence="5 6" key="1">
    <citation type="submission" date="2019-11" db="EMBL/GenBank/DDBJ databases">
        <title>FDA dAtabase for Regulatory Grade micrObial Sequences (FDA-ARGOS): Supporting development and validation of Infectious Disease Dx tests.</title>
        <authorList>
            <person name="Patel R."/>
            <person name="Rucinski S."/>
            <person name="Tallon L."/>
            <person name="Sadzewicz L."/>
            <person name="Vavikolanu K."/>
            <person name="Mehta A."/>
            <person name="Aluvathingal J."/>
            <person name="Nadendla S."/>
            <person name="Nandy P."/>
            <person name="Geyer C."/>
            <person name="Yan Y."/>
            <person name="Sichtig H."/>
        </authorList>
    </citation>
    <scope>NUCLEOTIDE SEQUENCE [LARGE SCALE GENOMIC DNA]</scope>
    <source>
        <strain evidence="5 6">FDAARGOS_729</strain>
    </source>
</reference>
<dbReference type="Pfam" id="PF03212">
    <property type="entry name" value="Pertactin"/>
    <property type="match status" value="1"/>
</dbReference>
<keyword evidence="6" id="KW-1185">Reference proteome</keyword>
<dbReference type="NCBIfam" id="TIGR01414">
    <property type="entry name" value="autotrans_barl"/>
    <property type="match status" value="1"/>
</dbReference>
<dbReference type="GeneID" id="58048488"/>
<dbReference type="PRINTS" id="PR01484">
    <property type="entry name" value="PRTACTNFAMLY"/>
</dbReference>
<protein>
    <submittedName>
        <fullName evidence="5">Autotransporter outer membrane beta-barrel domain-containing protein</fullName>
    </submittedName>
</protein>
<dbReference type="InterPro" id="IPR003991">
    <property type="entry name" value="Pertactin_virulence_factor"/>
</dbReference>
<dbReference type="InterPro" id="IPR011050">
    <property type="entry name" value="Pectin_lyase_fold/virulence"/>
</dbReference>
<evidence type="ECO:0000313" key="6">
    <source>
        <dbReference type="Proteomes" id="UP000424966"/>
    </source>
</evidence>
<organism evidence="5 6">
    <name type="scientific">Yersinia intermedia</name>
    <dbReference type="NCBI Taxonomy" id="631"/>
    <lineage>
        <taxon>Bacteria</taxon>
        <taxon>Pseudomonadati</taxon>
        <taxon>Pseudomonadota</taxon>
        <taxon>Gammaproteobacteria</taxon>
        <taxon>Enterobacterales</taxon>
        <taxon>Yersiniaceae</taxon>
        <taxon>Yersinia</taxon>
    </lineage>
</organism>
<feature type="signal peptide" evidence="3">
    <location>
        <begin position="1"/>
        <end position="28"/>
    </location>
</feature>
<evidence type="ECO:0000256" key="3">
    <source>
        <dbReference type="SAM" id="SignalP"/>
    </source>
</evidence>
<evidence type="ECO:0000313" key="5">
    <source>
        <dbReference type="EMBL" id="QGR72354.1"/>
    </source>
</evidence>
<dbReference type="PANTHER" id="PTHR35037:SF7">
    <property type="entry name" value="AUTOTRANSPORTER"/>
    <property type="match status" value="1"/>
</dbReference>
<dbReference type="InterPro" id="IPR004899">
    <property type="entry name" value="Pertactin_central"/>
</dbReference>
<dbReference type="NCBIfam" id="TIGR04415">
    <property type="entry name" value="O_hepto_targRPT"/>
    <property type="match status" value="1"/>
</dbReference>
<evidence type="ECO:0000256" key="1">
    <source>
        <dbReference type="ARBA" id="ARBA00022729"/>
    </source>
</evidence>
<dbReference type="InterPro" id="IPR030930">
    <property type="entry name" value="AIDA"/>
</dbReference>
<evidence type="ECO:0000259" key="4">
    <source>
        <dbReference type="PROSITE" id="PS51208"/>
    </source>
</evidence>
<dbReference type="InterPro" id="IPR036709">
    <property type="entry name" value="Autotransporte_beta_dom_sf"/>
</dbReference>